<feature type="compositionally biased region" description="Polar residues" evidence="1">
    <location>
        <begin position="22"/>
        <end position="31"/>
    </location>
</feature>
<accession>A0A0A9A8V6</accession>
<name>A0A0A9A8V6_ARUDO</name>
<feature type="region of interest" description="Disordered" evidence="1">
    <location>
        <begin position="1"/>
        <end position="31"/>
    </location>
</feature>
<reference evidence="2" key="1">
    <citation type="submission" date="2014-09" db="EMBL/GenBank/DDBJ databases">
        <authorList>
            <person name="Magalhaes I.L.F."/>
            <person name="Oliveira U."/>
            <person name="Santos F.R."/>
            <person name="Vidigal T.H.D.A."/>
            <person name="Brescovit A.D."/>
            <person name="Santos A.J."/>
        </authorList>
    </citation>
    <scope>NUCLEOTIDE SEQUENCE</scope>
    <source>
        <tissue evidence="2">Shoot tissue taken approximately 20 cm above the soil surface</tissue>
    </source>
</reference>
<reference evidence="2" key="2">
    <citation type="journal article" date="2015" name="Data Brief">
        <title>Shoot transcriptome of the giant reed, Arundo donax.</title>
        <authorList>
            <person name="Barrero R.A."/>
            <person name="Guerrero F.D."/>
            <person name="Moolhuijzen P."/>
            <person name="Goolsby J.A."/>
            <person name="Tidwell J."/>
            <person name="Bellgard S.E."/>
            <person name="Bellgard M.I."/>
        </authorList>
    </citation>
    <scope>NUCLEOTIDE SEQUENCE</scope>
    <source>
        <tissue evidence="2">Shoot tissue taken approximately 20 cm above the soil surface</tissue>
    </source>
</reference>
<protein>
    <submittedName>
        <fullName evidence="2">Uncharacterized protein</fullName>
    </submittedName>
</protein>
<sequence length="31" mass="3609">MAPVHLKLPQGHTKKEGKMIYCQNNKRALHH</sequence>
<organism evidence="2">
    <name type="scientific">Arundo donax</name>
    <name type="common">Giant reed</name>
    <name type="synonym">Donax arundinaceus</name>
    <dbReference type="NCBI Taxonomy" id="35708"/>
    <lineage>
        <taxon>Eukaryota</taxon>
        <taxon>Viridiplantae</taxon>
        <taxon>Streptophyta</taxon>
        <taxon>Embryophyta</taxon>
        <taxon>Tracheophyta</taxon>
        <taxon>Spermatophyta</taxon>
        <taxon>Magnoliopsida</taxon>
        <taxon>Liliopsida</taxon>
        <taxon>Poales</taxon>
        <taxon>Poaceae</taxon>
        <taxon>PACMAD clade</taxon>
        <taxon>Arundinoideae</taxon>
        <taxon>Arundineae</taxon>
        <taxon>Arundo</taxon>
    </lineage>
</organism>
<proteinExistence type="predicted"/>
<dbReference type="EMBL" id="GBRH01250384">
    <property type="protein sequence ID" value="JAD47511.1"/>
    <property type="molecule type" value="Transcribed_RNA"/>
</dbReference>
<evidence type="ECO:0000256" key="1">
    <source>
        <dbReference type="SAM" id="MobiDB-lite"/>
    </source>
</evidence>
<evidence type="ECO:0000313" key="2">
    <source>
        <dbReference type="EMBL" id="JAD47511.1"/>
    </source>
</evidence>
<dbReference type="AlphaFoldDB" id="A0A0A9A8V6"/>